<dbReference type="AlphaFoldDB" id="A0A9X2T393"/>
<comment type="caution">
    <text evidence="1">The sequence shown here is derived from an EMBL/GenBank/DDBJ whole genome shotgun (WGS) entry which is preliminary data.</text>
</comment>
<dbReference type="Gene3D" id="3.30.1330.40">
    <property type="entry name" value="RutC-like"/>
    <property type="match status" value="3"/>
</dbReference>
<evidence type="ECO:0000313" key="2">
    <source>
        <dbReference type="Proteomes" id="UP001151088"/>
    </source>
</evidence>
<dbReference type="PANTHER" id="PTHR11803:SF39">
    <property type="entry name" value="2-IMINOBUTANOATE_2-IMINOPROPANOATE DEAMINASE"/>
    <property type="match status" value="1"/>
</dbReference>
<dbReference type="PANTHER" id="PTHR11803">
    <property type="entry name" value="2-IMINOBUTANOATE/2-IMINOPROPANOATE DEAMINASE RIDA"/>
    <property type="match status" value="1"/>
</dbReference>
<protein>
    <submittedName>
        <fullName evidence="1">Rid family hydrolase</fullName>
    </submittedName>
</protein>
<accession>A0A9X2T393</accession>
<dbReference type="CDD" id="cd00448">
    <property type="entry name" value="YjgF_YER057c_UK114_family"/>
    <property type="match status" value="2"/>
</dbReference>
<gene>
    <name evidence="1" type="ORF">NVS89_06470</name>
</gene>
<dbReference type="InterPro" id="IPR006175">
    <property type="entry name" value="YjgF/YER057c/UK114"/>
</dbReference>
<dbReference type="Proteomes" id="UP001151088">
    <property type="component" value="Unassembled WGS sequence"/>
</dbReference>
<dbReference type="EMBL" id="JANTHZ010000002">
    <property type="protein sequence ID" value="MCS0494736.1"/>
    <property type="molecule type" value="Genomic_DNA"/>
</dbReference>
<keyword evidence="1" id="KW-0378">Hydrolase</keyword>
<name>A0A9X2T393_9HYPH</name>
<organism evidence="1 2">
    <name type="scientific">Ancylobacter mangrovi</name>
    <dbReference type="NCBI Taxonomy" id="2972472"/>
    <lineage>
        <taxon>Bacteria</taxon>
        <taxon>Pseudomonadati</taxon>
        <taxon>Pseudomonadota</taxon>
        <taxon>Alphaproteobacteria</taxon>
        <taxon>Hyphomicrobiales</taxon>
        <taxon>Xanthobacteraceae</taxon>
        <taxon>Ancylobacter</taxon>
    </lineage>
</organism>
<evidence type="ECO:0000313" key="1">
    <source>
        <dbReference type="EMBL" id="MCS0494736.1"/>
    </source>
</evidence>
<dbReference type="InterPro" id="IPR035959">
    <property type="entry name" value="RutC-like_sf"/>
</dbReference>
<dbReference type="GO" id="GO:0019239">
    <property type="term" value="F:deaminase activity"/>
    <property type="evidence" value="ECO:0007669"/>
    <property type="project" value="TreeGrafter"/>
</dbReference>
<dbReference type="SUPFAM" id="SSF55298">
    <property type="entry name" value="YjgF-like"/>
    <property type="match status" value="3"/>
</dbReference>
<reference evidence="1" key="1">
    <citation type="submission" date="2022-08" db="EMBL/GenBank/DDBJ databases">
        <authorList>
            <person name="Li F."/>
        </authorList>
    </citation>
    <scope>NUCLEOTIDE SEQUENCE</scope>
    <source>
        <strain evidence="1">MQZ15Z-1</strain>
    </source>
</reference>
<sequence>MSCRQSLQPAELPTTPYRAAGLRYKNWVFVSGTMATDFKTGLPASARANDALPLAGEHVMIRETRFIFETLGAVLRAGGTTMDQAVRIDSFPTTRDAIDPYHVVRREFMDPPRPASTSVAVDALLAPQASTQVELVAIVPQDDLKKEGIDTDRIPQPLGGYSPAVVAGDFVFLAGQVPTDWKTGVAPEAKVDPNFWEGNQIDRQARLTLKNMAITLEAAGSSLEDVVKVQVYLADITDVPRFDRVWREFFPKDAPARTIYPIRALGVTGGRIEINFVALRTGGKTRKQVISTPEARHSPFGETQAVRAGDFLFLSGLMAVDDDGLVAAARANPAYPHDRDPAAAQMSDIMEQAQAICRAAGTDLKNAVRMLTVHTDLSESFRAATAASPFFPDGPPATTTVGVQAPLQAEEATIMVDLWVAMSA</sequence>
<dbReference type="GO" id="GO:0005829">
    <property type="term" value="C:cytosol"/>
    <property type="evidence" value="ECO:0007669"/>
    <property type="project" value="TreeGrafter"/>
</dbReference>
<keyword evidence="2" id="KW-1185">Reference proteome</keyword>
<dbReference type="Pfam" id="PF01042">
    <property type="entry name" value="Ribonuc_L-PSP"/>
    <property type="match status" value="2"/>
</dbReference>
<proteinExistence type="predicted"/>